<evidence type="ECO:0000313" key="4">
    <source>
        <dbReference type="Proteomes" id="UP000271162"/>
    </source>
</evidence>
<keyword evidence="4" id="KW-1185">Reference proteome</keyword>
<feature type="compositionally biased region" description="Low complexity" evidence="1">
    <location>
        <begin position="172"/>
        <end position="195"/>
    </location>
</feature>
<sequence length="453" mass="50442">MRVFYIIKALQISVATIVIYRLLSTGELCDVRPIHSTNECKVVVRIYMPEKIAQDNADQTNSNETQQRRVEAVSGPIQFIVLTHRDLSLEEVHERNKKAEQTEGGAPSTEPQQISSDSSSIKQSSESQQSTEKIHTSRIPSTKGQETTKTTAKTTAKPEETSPTTRKPSTISAKTVSSVLSSPSSERTSNSPASTEGKVNEASTENTAESQNETKKPLESEENSEETAANNTSETGLESSNKEMANAEKPPSDNPVEGKIKLRNTIHNCVPLHVVQMFGFGSADLSHTVALRLPIACMILSIFGVTVSIVHAFTNLSRPRRFRSFVENVAQVVLWALCAISLFFTRQEWTSKWAQATADSFTPLFPTAWHCAEVHCSPRAQLFGLTLRVAARFCLLCISKTFLENISNASVPNELLCYMMVIVYLVECYFYDYTYYKVYFEETLGNYTVKMLN</sequence>
<gene>
    <name evidence="3" type="ORF">NBR_LOCUS2675</name>
</gene>
<feature type="compositionally biased region" description="Polar residues" evidence="1">
    <location>
        <begin position="162"/>
        <end position="171"/>
    </location>
</feature>
<feature type="compositionally biased region" description="Low complexity" evidence="1">
    <location>
        <begin position="226"/>
        <end position="235"/>
    </location>
</feature>
<feature type="transmembrane region" description="Helical" evidence="2">
    <location>
        <begin position="415"/>
        <end position="436"/>
    </location>
</feature>
<dbReference type="WBParaSite" id="NBR_0000267401-mRNA-1">
    <property type="protein sequence ID" value="NBR_0000267401-mRNA-1"/>
    <property type="gene ID" value="NBR_0000267401"/>
</dbReference>
<protein>
    <submittedName>
        <fullName evidence="5">XK-related protein</fullName>
    </submittedName>
</protein>
<dbReference type="AlphaFoldDB" id="A0A0N4XJH2"/>
<evidence type="ECO:0000313" key="3">
    <source>
        <dbReference type="EMBL" id="VDL66264.1"/>
    </source>
</evidence>
<accession>A0A0N4XJH2</accession>
<proteinExistence type="predicted"/>
<evidence type="ECO:0000313" key="5">
    <source>
        <dbReference type="WBParaSite" id="NBR_0000267401-mRNA-1"/>
    </source>
</evidence>
<dbReference type="EMBL" id="UYSL01003274">
    <property type="protein sequence ID" value="VDL66264.1"/>
    <property type="molecule type" value="Genomic_DNA"/>
</dbReference>
<keyword evidence="2" id="KW-0812">Transmembrane</keyword>
<evidence type="ECO:0000256" key="2">
    <source>
        <dbReference type="SAM" id="Phobius"/>
    </source>
</evidence>
<reference evidence="5" key="1">
    <citation type="submission" date="2017-02" db="UniProtKB">
        <authorList>
            <consortium name="WormBaseParasite"/>
        </authorList>
    </citation>
    <scope>IDENTIFICATION</scope>
</reference>
<feature type="transmembrane region" description="Helical" evidence="2">
    <location>
        <begin position="325"/>
        <end position="344"/>
    </location>
</feature>
<organism evidence="5">
    <name type="scientific">Nippostrongylus brasiliensis</name>
    <name type="common">Rat hookworm</name>
    <dbReference type="NCBI Taxonomy" id="27835"/>
    <lineage>
        <taxon>Eukaryota</taxon>
        <taxon>Metazoa</taxon>
        <taxon>Ecdysozoa</taxon>
        <taxon>Nematoda</taxon>
        <taxon>Chromadorea</taxon>
        <taxon>Rhabditida</taxon>
        <taxon>Rhabditina</taxon>
        <taxon>Rhabditomorpha</taxon>
        <taxon>Strongyloidea</taxon>
        <taxon>Heligmosomidae</taxon>
        <taxon>Nippostrongylus</taxon>
    </lineage>
</organism>
<keyword evidence="2" id="KW-1133">Transmembrane helix</keyword>
<feature type="compositionally biased region" description="Polar residues" evidence="1">
    <location>
        <begin position="201"/>
        <end position="211"/>
    </location>
</feature>
<dbReference type="OMA" id="IHSTNEC"/>
<feature type="transmembrane region" description="Helical" evidence="2">
    <location>
        <begin position="293"/>
        <end position="313"/>
    </location>
</feature>
<feature type="region of interest" description="Disordered" evidence="1">
    <location>
        <begin position="93"/>
        <end position="258"/>
    </location>
</feature>
<evidence type="ECO:0000256" key="1">
    <source>
        <dbReference type="SAM" id="MobiDB-lite"/>
    </source>
</evidence>
<reference evidence="3 4" key="2">
    <citation type="submission" date="2018-11" db="EMBL/GenBank/DDBJ databases">
        <authorList>
            <consortium name="Pathogen Informatics"/>
        </authorList>
    </citation>
    <scope>NUCLEOTIDE SEQUENCE [LARGE SCALE GENOMIC DNA]</scope>
</reference>
<feature type="compositionally biased region" description="Low complexity" evidence="1">
    <location>
        <begin position="108"/>
        <end position="131"/>
    </location>
</feature>
<name>A0A0N4XJH2_NIPBR</name>
<dbReference type="Proteomes" id="UP000271162">
    <property type="component" value="Unassembled WGS sequence"/>
</dbReference>
<keyword evidence="2" id="KW-0472">Membrane</keyword>